<organism evidence="1 2">
    <name type="scientific">Vaccinium darrowii</name>
    <dbReference type="NCBI Taxonomy" id="229202"/>
    <lineage>
        <taxon>Eukaryota</taxon>
        <taxon>Viridiplantae</taxon>
        <taxon>Streptophyta</taxon>
        <taxon>Embryophyta</taxon>
        <taxon>Tracheophyta</taxon>
        <taxon>Spermatophyta</taxon>
        <taxon>Magnoliopsida</taxon>
        <taxon>eudicotyledons</taxon>
        <taxon>Gunneridae</taxon>
        <taxon>Pentapetalae</taxon>
        <taxon>asterids</taxon>
        <taxon>Ericales</taxon>
        <taxon>Ericaceae</taxon>
        <taxon>Vaccinioideae</taxon>
        <taxon>Vaccinieae</taxon>
        <taxon>Vaccinium</taxon>
    </lineage>
</organism>
<protein>
    <submittedName>
        <fullName evidence="1">Uncharacterized protein</fullName>
    </submittedName>
</protein>
<dbReference type="Proteomes" id="UP000828048">
    <property type="component" value="Chromosome 2"/>
</dbReference>
<sequence>MERSTEEEHEIVIVGGGICGLATALALHRKGIRSVVLERSDTLRAIGAGIGILANGWRALEQLGVASHLRKTALPIQGSQNVGFGKEIALATGEGEVRCLKRSDLIRTLADALPPGTIHFGRQIVSVKLDSSNSYPILKLLDGSSIVAKLLIGCDGANSVVANFLELKPTKEHGLSLVRGLTNYPTGRPFSHELVRMRRNSILMGIAPIDDKSVYWFVGLQLTREDHAKVSQRPELIRELILPSIDGFPTELVQVIEDSELESISLTHLRYCAPWDLLLKKFRKGAVTVAGDAMHVMGPFLGQGGSAALEDAIVLARCLAHKFVNTVDHLLTSERETAIVLHEVGEAMDQYVKERRMRVMRLSIQTYVIGTLMKPASLLVKFACIIFMVVLFRNPNDHTRYDCGLL</sequence>
<keyword evidence="2" id="KW-1185">Reference proteome</keyword>
<name>A0ACB7WYC8_9ERIC</name>
<proteinExistence type="predicted"/>
<accession>A0ACB7WYC8</accession>
<evidence type="ECO:0000313" key="1">
    <source>
        <dbReference type="EMBL" id="KAH7833406.1"/>
    </source>
</evidence>
<dbReference type="EMBL" id="CM037152">
    <property type="protein sequence ID" value="KAH7833406.1"/>
    <property type="molecule type" value="Genomic_DNA"/>
</dbReference>
<comment type="caution">
    <text evidence="1">The sequence shown here is derived from an EMBL/GenBank/DDBJ whole genome shotgun (WGS) entry which is preliminary data.</text>
</comment>
<reference evidence="1 2" key="1">
    <citation type="journal article" date="2021" name="Hortic Res">
        <title>High-quality reference genome and annotation aids understanding of berry development for evergreen blueberry (Vaccinium darrowii).</title>
        <authorList>
            <person name="Yu J."/>
            <person name="Hulse-Kemp A.M."/>
            <person name="Babiker E."/>
            <person name="Staton M."/>
        </authorList>
    </citation>
    <scope>NUCLEOTIDE SEQUENCE [LARGE SCALE GENOMIC DNA]</scope>
    <source>
        <strain evidence="2">cv. NJ 8807/NJ 8810</strain>
        <tissue evidence="1">Young leaf</tissue>
    </source>
</reference>
<evidence type="ECO:0000313" key="2">
    <source>
        <dbReference type="Proteomes" id="UP000828048"/>
    </source>
</evidence>
<gene>
    <name evidence="1" type="ORF">Vadar_006080</name>
</gene>